<dbReference type="Gene3D" id="3.30.1490.20">
    <property type="entry name" value="ATP-grasp fold, A domain"/>
    <property type="match status" value="1"/>
</dbReference>
<keyword evidence="8 10" id="KW-0067">ATP-binding</keyword>
<evidence type="ECO:0000259" key="11">
    <source>
        <dbReference type="PROSITE" id="PS50975"/>
    </source>
</evidence>
<evidence type="ECO:0000256" key="2">
    <source>
        <dbReference type="ARBA" id="ARBA00004747"/>
    </source>
</evidence>
<reference evidence="12" key="1">
    <citation type="submission" date="2020-06" db="EMBL/GenBank/DDBJ databases">
        <authorList>
            <person name="Li T."/>
            <person name="Hu X."/>
            <person name="Zhang T."/>
            <person name="Song X."/>
            <person name="Zhang H."/>
            <person name="Dai N."/>
            <person name="Sheng W."/>
            <person name="Hou X."/>
            <person name="Wei L."/>
        </authorList>
    </citation>
    <scope>NUCLEOTIDE SEQUENCE</scope>
    <source>
        <strain evidence="12">G02</strain>
        <tissue evidence="12">Leaf</tissue>
    </source>
</reference>
<reference evidence="12" key="2">
    <citation type="journal article" date="2024" name="Plant">
        <title>Genomic evolution and insights into agronomic trait innovations of Sesamum species.</title>
        <authorList>
            <person name="Miao H."/>
            <person name="Wang L."/>
            <person name="Qu L."/>
            <person name="Liu H."/>
            <person name="Sun Y."/>
            <person name="Le M."/>
            <person name="Wang Q."/>
            <person name="Wei S."/>
            <person name="Zheng Y."/>
            <person name="Lin W."/>
            <person name="Duan Y."/>
            <person name="Cao H."/>
            <person name="Xiong S."/>
            <person name="Wang X."/>
            <person name="Wei L."/>
            <person name="Li C."/>
            <person name="Ma Q."/>
            <person name="Ju M."/>
            <person name="Zhao R."/>
            <person name="Li G."/>
            <person name="Mu C."/>
            <person name="Tian Q."/>
            <person name="Mei H."/>
            <person name="Zhang T."/>
            <person name="Gao T."/>
            <person name="Zhang H."/>
        </authorList>
    </citation>
    <scope>NUCLEOTIDE SEQUENCE</scope>
    <source>
        <strain evidence="12">G02</strain>
    </source>
</reference>
<dbReference type="Pfam" id="PF00731">
    <property type="entry name" value="AIRC"/>
    <property type="match status" value="1"/>
</dbReference>
<feature type="domain" description="ATP-grasp" evidence="11">
    <location>
        <begin position="69"/>
        <end position="121"/>
    </location>
</feature>
<dbReference type="SUPFAM" id="SSF52255">
    <property type="entry name" value="N5-CAIR mutase (phosphoribosylaminoimidazole carboxylase, PurE)"/>
    <property type="match status" value="1"/>
</dbReference>
<dbReference type="PANTHER" id="PTHR11609">
    <property type="entry name" value="PURINE BIOSYNTHESIS PROTEIN 6/7, PUR6/7"/>
    <property type="match status" value="1"/>
</dbReference>
<dbReference type="Gene3D" id="3.30.470.20">
    <property type="entry name" value="ATP-grasp fold, B domain"/>
    <property type="match status" value="1"/>
</dbReference>
<evidence type="ECO:0000256" key="1">
    <source>
        <dbReference type="ARBA" id="ARBA00001244"/>
    </source>
</evidence>
<dbReference type="EC" id="4.1.1.21" evidence="4"/>
<dbReference type="Pfam" id="PF02222">
    <property type="entry name" value="ATP-grasp"/>
    <property type="match status" value="2"/>
</dbReference>
<dbReference type="EMBL" id="JACGWJ010000030">
    <property type="protein sequence ID" value="KAL0301784.1"/>
    <property type="molecule type" value="Genomic_DNA"/>
</dbReference>
<organism evidence="12">
    <name type="scientific">Sesamum radiatum</name>
    <name type="common">Black benniseed</name>
    <dbReference type="NCBI Taxonomy" id="300843"/>
    <lineage>
        <taxon>Eukaryota</taxon>
        <taxon>Viridiplantae</taxon>
        <taxon>Streptophyta</taxon>
        <taxon>Embryophyta</taxon>
        <taxon>Tracheophyta</taxon>
        <taxon>Spermatophyta</taxon>
        <taxon>Magnoliopsida</taxon>
        <taxon>eudicotyledons</taxon>
        <taxon>Gunneridae</taxon>
        <taxon>Pentapetalae</taxon>
        <taxon>asterids</taxon>
        <taxon>lamiids</taxon>
        <taxon>Lamiales</taxon>
        <taxon>Pedaliaceae</taxon>
        <taxon>Sesamum</taxon>
    </lineage>
</organism>
<dbReference type="SUPFAM" id="SSF56059">
    <property type="entry name" value="Glutathione synthetase ATP-binding domain-like"/>
    <property type="match status" value="1"/>
</dbReference>
<evidence type="ECO:0000256" key="8">
    <source>
        <dbReference type="ARBA" id="ARBA00022840"/>
    </source>
</evidence>
<comment type="catalytic activity">
    <reaction evidence="1">
        <text>5-amino-1-(5-phospho-D-ribosyl)imidazole-4-carboxylate + H(+) = 5-amino-1-(5-phospho-beta-D-ribosyl)imidazole + CO2</text>
        <dbReference type="Rhea" id="RHEA:10792"/>
        <dbReference type="ChEBI" id="CHEBI:15378"/>
        <dbReference type="ChEBI" id="CHEBI:16526"/>
        <dbReference type="ChEBI" id="CHEBI:77657"/>
        <dbReference type="ChEBI" id="CHEBI:137981"/>
        <dbReference type="EC" id="4.1.1.21"/>
    </reaction>
</comment>
<dbReference type="PANTHER" id="PTHR11609:SF5">
    <property type="entry name" value="PHOSPHORIBOSYLAMINOIMIDAZOLE CARBOXYLASE"/>
    <property type="match status" value="1"/>
</dbReference>
<evidence type="ECO:0000256" key="10">
    <source>
        <dbReference type="PROSITE-ProRule" id="PRU00409"/>
    </source>
</evidence>
<keyword evidence="9" id="KW-0456">Lyase</keyword>
<evidence type="ECO:0000256" key="7">
    <source>
        <dbReference type="ARBA" id="ARBA00022793"/>
    </source>
</evidence>
<evidence type="ECO:0000313" key="12">
    <source>
        <dbReference type="EMBL" id="KAL0301784.1"/>
    </source>
</evidence>
<keyword evidence="5 10" id="KW-0547">Nucleotide-binding</keyword>
<evidence type="ECO:0000256" key="3">
    <source>
        <dbReference type="ARBA" id="ARBA00006114"/>
    </source>
</evidence>
<comment type="similarity">
    <text evidence="3">In the C-terminal section; belongs to the AIR carboxylase family. Class I subfamily.</text>
</comment>
<keyword evidence="7" id="KW-0210">Decarboxylase</keyword>
<comment type="pathway">
    <text evidence="2">Purine metabolism; IMP biosynthesis via de novo pathway; 5-amino-1-(5-phospho-D-ribosyl)imidazole-4-carboxylate from 5-amino-1-(5-phospho-D-ribosyl)imidazole (carboxylase route): step 1/1.</text>
</comment>
<dbReference type="FunFam" id="3.30.470.20:FF:000037">
    <property type="entry name" value="Phosphoribosylaminoimidazole carboxylase, chloroplastic"/>
    <property type="match status" value="1"/>
</dbReference>
<dbReference type="PROSITE" id="PS50975">
    <property type="entry name" value="ATP_GRASP"/>
    <property type="match status" value="1"/>
</dbReference>
<dbReference type="GO" id="GO:0006189">
    <property type="term" value="P:'de novo' IMP biosynthetic process"/>
    <property type="evidence" value="ECO:0007669"/>
    <property type="project" value="InterPro"/>
</dbReference>
<dbReference type="GO" id="GO:0005524">
    <property type="term" value="F:ATP binding"/>
    <property type="evidence" value="ECO:0007669"/>
    <property type="project" value="UniProtKB-UniRule"/>
</dbReference>
<dbReference type="AlphaFoldDB" id="A0AAW2K4I9"/>
<comment type="caution">
    <text evidence="12">The sequence shown here is derived from an EMBL/GenBank/DDBJ whole genome shotgun (WGS) entry which is preliminary data.</text>
</comment>
<dbReference type="InterPro" id="IPR011761">
    <property type="entry name" value="ATP-grasp"/>
</dbReference>
<dbReference type="Gene3D" id="3.40.50.1970">
    <property type="match status" value="1"/>
</dbReference>
<dbReference type="GO" id="GO:0046872">
    <property type="term" value="F:metal ion binding"/>
    <property type="evidence" value="ECO:0007669"/>
    <property type="project" value="InterPro"/>
</dbReference>
<evidence type="ECO:0000256" key="4">
    <source>
        <dbReference type="ARBA" id="ARBA00012329"/>
    </source>
</evidence>
<dbReference type="GO" id="GO:0009507">
    <property type="term" value="C:chloroplast"/>
    <property type="evidence" value="ECO:0007669"/>
    <property type="project" value="TreeGrafter"/>
</dbReference>
<dbReference type="GO" id="GO:0004638">
    <property type="term" value="F:phosphoribosylaminoimidazole carboxylase activity"/>
    <property type="evidence" value="ECO:0007669"/>
    <property type="project" value="UniProtKB-EC"/>
</dbReference>
<sequence>MPKFMQIDDLEGAKRAGDLFGYPLMVKSKRLAYDGRGNAVAKNEDEIPMAVNVVLEVGPFVKMLHTVSSLEGAGIFAVELFLTADGQVLLNEVAPRPHNSGHHTIESCFTSQFEQHLRAVVGLPLGDPSIKSPAIMYNILGEDEGEPGFLLANQLISRALRIPGASVHWYDKPEMRKQRKMGHITLVGPSMGIIEARLKSMLREETEDDQPQAAPRVGIIMGSDSDLPVMKDAAKILREFNVPAEVRIVSAHRTPEMMFSYASSARERGIQVIIAGAGGAAHLPGMVAALTPLPVIGVPVRASTLDGLPLVYCTEGKGNTLNSIPMIGILNKIRRFPL</sequence>
<dbReference type="SUPFAM" id="SSF51246">
    <property type="entry name" value="Rudiment single hybrid motif"/>
    <property type="match status" value="1"/>
</dbReference>
<evidence type="ECO:0000256" key="9">
    <source>
        <dbReference type="ARBA" id="ARBA00023239"/>
    </source>
</evidence>
<accession>A0AAW2K4I9</accession>
<evidence type="ECO:0000256" key="6">
    <source>
        <dbReference type="ARBA" id="ARBA00022755"/>
    </source>
</evidence>
<dbReference type="SMART" id="SM01001">
    <property type="entry name" value="AIRC"/>
    <property type="match status" value="1"/>
</dbReference>
<name>A0AAW2K4I9_SESRA</name>
<proteinExistence type="inferred from homology"/>
<dbReference type="InterPro" id="IPR003135">
    <property type="entry name" value="ATP-grasp_carboxylate-amine"/>
</dbReference>
<dbReference type="InterPro" id="IPR011054">
    <property type="entry name" value="Rudment_hybrid_motif"/>
</dbReference>
<evidence type="ECO:0000256" key="5">
    <source>
        <dbReference type="ARBA" id="ARBA00022741"/>
    </source>
</evidence>
<dbReference type="Pfam" id="PF17769">
    <property type="entry name" value="PurK_C"/>
    <property type="match status" value="1"/>
</dbReference>
<keyword evidence="6" id="KW-0658">Purine biosynthesis</keyword>
<gene>
    <name evidence="12" type="ORF">Sradi_6455200</name>
</gene>
<dbReference type="InterPro" id="IPR013815">
    <property type="entry name" value="ATP_grasp_subdomain_1"/>
</dbReference>
<dbReference type="InterPro" id="IPR000031">
    <property type="entry name" value="PurE_dom"/>
</dbReference>
<dbReference type="InterPro" id="IPR040686">
    <property type="entry name" value="PurK_C"/>
</dbReference>
<protein>
    <recommendedName>
        <fullName evidence="4">phosphoribosylaminoimidazole carboxylase</fullName>
        <ecNumber evidence="4">4.1.1.21</ecNumber>
    </recommendedName>
</protein>